<feature type="domain" description="EF-hand" evidence="3">
    <location>
        <begin position="467"/>
        <end position="502"/>
    </location>
</feature>
<feature type="compositionally biased region" description="Basic residues" evidence="2">
    <location>
        <begin position="1"/>
        <end position="12"/>
    </location>
</feature>
<reference evidence="4" key="1">
    <citation type="journal article" date="2020" name="Nat. Commun.">
        <title>Large-scale genome sequencing of mycorrhizal fungi provides insights into the early evolution of symbiotic traits.</title>
        <authorList>
            <person name="Miyauchi S."/>
            <person name="Kiss E."/>
            <person name="Kuo A."/>
            <person name="Drula E."/>
            <person name="Kohler A."/>
            <person name="Sanchez-Garcia M."/>
            <person name="Morin E."/>
            <person name="Andreopoulos B."/>
            <person name="Barry K.W."/>
            <person name="Bonito G."/>
            <person name="Buee M."/>
            <person name="Carver A."/>
            <person name="Chen C."/>
            <person name="Cichocki N."/>
            <person name="Clum A."/>
            <person name="Culley D."/>
            <person name="Crous P.W."/>
            <person name="Fauchery L."/>
            <person name="Girlanda M."/>
            <person name="Hayes R.D."/>
            <person name="Keri Z."/>
            <person name="LaButti K."/>
            <person name="Lipzen A."/>
            <person name="Lombard V."/>
            <person name="Magnuson J."/>
            <person name="Maillard F."/>
            <person name="Murat C."/>
            <person name="Nolan M."/>
            <person name="Ohm R.A."/>
            <person name="Pangilinan J."/>
            <person name="Pereira M.F."/>
            <person name="Perotto S."/>
            <person name="Peter M."/>
            <person name="Pfister S."/>
            <person name="Riley R."/>
            <person name="Sitrit Y."/>
            <person name="Stielow J.B."/>
            <person name="Szollosi G."/>
            <person name="Zifcakova L."/>
            <person name="Stursova M."/>
            <person name="Spatafora J.W."/>
            <person name="Tedersoo L."/>
            <person name="Vaario L.M."/>
            <person name="Yamada A."/>
            <person name="Yan M."/>
            <person name="Wang P."/>
            <person name="Xu J."/>
            <person name="Bruns T."/>
            <person name="Baldrian P."/>
            <person name="Vilgalys R."/>
            <person name="Dunand C."/>
            <person name="Henrissat B."/>
            <person name="Grigoriev I.V."/>
            <person name="Hibbett D."/>
            <person name="Nagy L.G."/>
            <person name="Martin F.M."/>
        </authorList>
    </citation>
    <scope>NUCLEOTIDE SEQUENCE</scope>
    <source>
        <strain evidence="4">UH-Tt-Lm1</strain>
    </source>
</reference>
<dbReference type="EMBL" id="WIUZ02000013">
    <property type="protein sequence ID" value="KAF9781672.1"/>
    <property type="molecule type" value="Genomic_DNA"/>
</dbReference>
<feature type="region of interest" description="Disordered" evidence="2">
    <location>
        <begin position="330"/>
        <end position="349"/>
    </location>
</feature>
<dbReference type="OrthoDB" id="2122982at2759"/>
<dbReference type="Proteomes" id="UP000736335">
    <property type="component" value="Unassembled WGS sequence"/>
</dbReference>
<keyword evidence="1" id="KW-0175">Coiled coil</keyword>
<sequence>MPTLKLFKKSHSKSNASQEHPAPDVPANDKEDVPRPITTTSDDAVPEYSDSLKEAWAAAHRDLPKAQGAEKLLNTIGNVQGALTLSPGQLTVVDTLATPAKALMDTTKFADSIHKGVNAFMEAVPPLMKALDEVGNIHPFIKVAVLAFKAVYTLEKKRRENDKRILALYVEMKDTMEVLLSLRGIADPDQIAPDGKSIRGRMQKLCEDVAQDIDKCAEVCDTYISRKILIKIFAGPIWEGRLVEFVDVFTKRRGEFEFAMALHTTAGVDAANLKLETVDKRTAEISQKMDAMRQLFEEFVTPQQKVLTAKMEAMGGYSVLEDEQAMKELASAESALSTGSGPESRSGGGRAFNFVELQQEINADPKDAIEKNSEFFNRKFDIQKREIVDEITRAFNRGGDRVILAILEGPHDRIVDPDIYEMWKEMRWRGSVKAQRFVLALRDHYIDKAAGDSGSITGPDSWALKYINLGRMRSILEAFDDDASGFVTVNEVNSLAQSRPLRWSLPHWIAYWAIGWQMTCTAYCVKIEEIFDAMISLSSEVLPENKQAINKYVDAIWRPVTIFVQSIEREEGSEELRSKFEPHVTAEESRLRRNFEVLNYRIDSSDTVRVISGEGRLETTLFPMFYLALKRDLEKISLARKYVLSEDELSENSTAILPIGDVAWDRMASLKGIFKQQNLEARDQFEVFAKGLYNTASTPGAFHQLQDLSEPIPCREEIIPDPDSIPLSILHNPLKKRHEIDFAAYDPPELTLSPAEGAHPLLGVYYGFIYDGKSPSDPMMKFTLGKGDDEDTFVASGTHYRGGWYKDYKITGNWGSPLEDGKIPVEFKIAYSANYQSNTELKGLFDPEENSLRGTMAMQFRRMTGEFVFKRDPDFVRLYPAPCVMNARKRWEFATTLVLDRVRQRAWSTKRILQRIRDGKRFVELALRQYLGRTYGWDEMAELLNLLNCLYEADIRFYGSLVYIHLEKTTIFDSIVCNNCFTIPEGSRIICLDCRNETTLVNLCSEPECVNCTIKFHIPGRKPHLPTHGMFKVHRFVFLRDMARVGGEAKSSLEFARRHFAYIGVEEGPECAHCKTVVSPPCWFCSDCQEETYICDDCEYRGLAFGEKHTKMHTVVRVFERGEEKERLTEERLQFLEDKLGRMEETLVEVRQTLAILVEKSGAPSRSEPVANGDVLAG</sequence>
<feature type="coiled-coil region" evidence="1">
    <location>
        <begin position="1119"/>
        <end position="1153"/>
    </location>
</feature>
<evidence type="ECO:0000313" key="4">
    <source>
        <dbReference type="EMBL" id="KAF9781672.1"/>
    </source>
</evidence>
<accession>A0A9P6H8R1</accession>
<evidence type="ECO:0000259" key="3">
    <source>
        <dbReference type="PROSITE" id="PS50222"/>
    </source>
</evidence>
<evidence type="ECO:0000256" key="1">
    <source>
        <dbReference type="SAM" id="Coils"/>
    </source>
</evidence>
<gene>
    <name evidence="4" type="ORF">BJ322DRAFT_1161455</name>
</gene>
<dbReference type="InterPro" id="IPR018247">
    <property type="entry name" value="EF_Hand_1_Ca_BS"/>
</dbReference>
<keyword evidence="5" id="KW-1185">Reference proteome</keyword>
<reference evidence="4" key="2">
    <citation type="submission" date="2020-11" db="EMBL/GenBank/DDBJ databases">
        <authorList>
            <consortium name="DOE Joint Genome Institute"/>
            <person name="Kuo A."/>
            <person name="Miyauchi S."/>
            <person name="Kiss E."/>
            <person name="Drula E."/>
            <person name="Kohler A."/>
            <person name="Sanchez-Garcia M."/>
            <person name="Andreopoulos B."/>
            <person name="Barry K.W."/>
            <person name="Bonito G."/>
            <person name="Buee M."/>
            <person name="Carver A."/>
            <person name="Chen C."/>
            <person name="Cichocki N."/>
            <person name="Clum A."/>
            <person name="Culley D."/>
            <person name="Crous P.W."/>
            <person name="Fauchery L."/>
            <person name="Girlanda M."/>
            <person name="Hayes R."/>
            <person name="Keri Z."/>
            <person name="Labutti K."/>
            <person name="Lipzen A."/>
            <person name="Lombard V."/>
            <person name="Magnuson J."/>
            <person name="Maillard F."/>
            <person name="Morin E."/>
            <person name="Murat C."/>
            <person name="Nolan M."/>
            <person name="Ohm R."/>
            <person name="Pangilinan J."/>
            <person name="Pereira M."/>
            <person name="Perotto S."/>
            <person name="Peter M."/>
            <person name="Riley R."/>
            <person name="Sitrit Y."/>
            <person name="Stielow B."/>
            <person name="Szollosi G."/>
            <person name="Zifcakova L."/>
            <person name="Stursova M."/>
            <person name="Spatafora J.W."/>
            <person name="Tedersoo L."/>
            <person name="Vaario L.-M."/>
            <person name="Yamada A."/>
            <person name="Yan M."/>
            <person name="Wang P."/>
            <person name="Xu J."/>
            <person name="Bruns T."/>
            <person name="Baldrian P."/>
            <person name="Vilgalys R."/>
            <person name="Henrissat B."/>
            <person name="Grigoriev I.V."/>
            <person name="Hibbett D."/>
            <person name="Nagy L.G."/>
            <person name="Martin F.M."/>
        </authorList>
    </citation>
    <scope>NUCLEOTIDE SEQUENCE</scope>
    <source>
        <strain evidence="4">UH-Tt-Lm1</strain>
    </source>
</reference>
<comment type="caution">
    <text evidence="4">The sequence shown here is derived from an EMBL/GenBank/DDBJ whole genome shotgun (WGS) entry which is preliminary data.</text>
</comment>
<evidence type="ECO:0000256" key="2">
    <source>
        <dbReference type="SAM" id="MobiDB-lite"/>
    </source>
</evidence>
<dbReference type="InterPro" id="IPR002048">
    <property type="entry name" value="EF_hand_dom"/>
</dbReference>
<dbReference type="GO" id="GO:0005509">
    <property type="term" value="F:calcium ion binding"/>
    <property type="evidence" value="ECO:0007669"/>
    <property type="project" value="InterPro"/>
</dbReference>
<dbReference type="PROSITE" id="PS50222">
    <property type="entry name" value="EF_HAND_2"/>
    <property type="match status" value="1"/>
</dbReference>
<name>A0A9P6H8R1_9AGAM</name>
<proteinExistence type="predicted"/>
<protein>
    <recommendedName>
        <fullName evidence="3">EF-hand domain-containing protein</fullName>
    </recommendedName>
</protein>
<evidence type="ECO:0000313" key="5">
    <source>
        <dbReference type="Proteomes" id="UP000736335"/>
    </source>
</evidence>
<feature type="region of interest" description="Disordered" evidence="2">
    <location>
        <begin position="1"/>
        <end position="45"/>
    </location>
</feature>
<organism evidence="4 5">
    <name type="scientific">Thelephora terrestris</name>
    <dbReference type="NCBI Taxonomy" id="56493"/>
    <lineage>
        <taxon>Eukaryota</taxon>
        <taxon>Fungi</taxon>
        <taxon>Dikarya</taxon>
        <taxon>Basidiomycota</taxon>
        <taxon>Agaricomycotina</taxon>
        <taxon>Agaricomycetes</taxon>
        <taxon>Thelephorales</taxon>
        <taxon>Thelephoraceae</taxon>
        <taxon>Thelephora</taxon>
    </lineage>
</organism>
<dbReference type="AlphaFoldDB" id="A0A9P6H8R1"/>
<dbReference type="PROSITE" id="PS00018">
    <property type="entry name" value="EF_HAND_1"/>
    <property type="match status" value="1"/>
</dbReference>